<dbReference type="InterPro" id="IPR025943">
    <property type="entry name" value="Sigma_54_int_dom_ATP-bd_2"/>
</dbReference>
<dbReference type="Gene3D" id="1.10.10.60">
    <property type="entry name" value="Homeodomain-like"/>
    <property type="match status" value="1"/>
</dbReference>
<evidence type="ECO:0000256" key="2">
    <source>
        <dbReference type="ARBA" id="ARBA00022840"/>
    </source>
</evidence>
<keyword evidence="11" id="KW-1185">Reference proteome</keyword>
<evidence type="ECO:0000256" key="7">
    <source>
        <dbReference type="SAM" id="MobiDB-lite"/>
    </source>
</evidence>
<sequence>MTARALIVDDEADIRALLEITLSRMGLETQAAASLDEARHALASNSYALCLTDMRLPDGLGIELVRDIQIHHPDLPVAVITAYGNAEDAVESLKSGAFDFVTKPVDISTLRRLVNSALQTSQAPAPPQVEAATDQPQLTGETPAVEELRRMIAKLARNQAPVHIRGESGTGKELVAKMIHAQGSRAEKPFVPVNCGAVPTELMESEFFGHNKGSFTGAVADNPGLFRSADGGTLFLDEVGDLPIHMQVKLLRAIQERKIRPVGHSQEIDVDVRIISATHRDLQQLIAQGQFREDLYYRLNVIEIDVPALRDRRADIPTLAKTLLTRISERHGLPQSELSQDALRTLVSYDFPGNIRELENILERAAALAENEQIETTDLRLQPSARIDPANEEEPTTTKSQPANIDDSLAQAEKARIIDALERTRYNKTRAAELLGISFRSLRYRLKKLGID</sequence>
<dbReference type="SMART" id="SM00448">
    <property type="entry name" value="REC"/>
    <property type="match status" value="1"/>
</dbReference>
<dbReference type="InterPro" id="IPR002197">
    <property type="entry name" value="HTH_Fis"/>
</dbReference>
<dbReference type="PROSITE" id="PS50045">
    <property type="entry name" value="SIGMA54_INTERACT_4"/>
    <property type="match status" value="1"/>
</dbReference>
<dbReference type="InterPro" id="IPR058031">
    <property type="entry name" value="AAA_lid_NorR"/>
</dbReference>
<dbReference type="GO" id="GO:0006355">
    <property type="term" value="P:regulation of DNA-templated transcription"/>
    <property type="evidence" value="ECO:0007669"/>
    <property type="project" value="InterPro"/>
</dbReference>
<dbReference type="RefSeq" id="WP_083560124.1">
    <property type="nucleotide sequence ID" value="NZ_AQQV01000001.1"/>
</dbReference>
<dbReference type="InterPro" id="IPR025944">
    <property type="entry name" value="Sigma_54_int_dom_CS"/>
</dbReference>
<proteinExistence type="predicted"/>
<dbReference type="InterPro" id="IPR027417">
    <property type="entry name" value="P-loop_NTPase"/>
</dbReference>
<keyword evidence="6" id="KW-0597">Phosphoprotein</keyword>
<gene>
    <name evidence="10" type="ORF">ATO7_05020</name>
</gene>
<evidence type="ECO:0000256" key="6">
    <source>
        <dbReference type="PROSITE-ProRule" id="PRU00169"/>
    </source>
</evidence>
<dbReference type="AlphaFoldDB" id="A0A1Y1SHR2"/>
<dbReference type="OrthoDB" id="9804019at2"/>
<dbReference type="GO" id="GO:0005524">
    <property type="term" value="F:ATP binding"/>
    <property type="evidence" value="ECO:0007669"/>
    <property type="project" value="UniProtKB-KW"/>
</dbReference>
<dbReference type="Pfam" id="PF25601">
    <property type="entry name" value="AAA_lid_14"/>
    <property type="match status" value="1"/>
</dbReference>
<dbReference type="InterPro" id="IPR002078">
    <property type="entry name" value="Sigma_54_int"/>
</dbReference>
<accession>A0A1Y1SHR2</accession>
<comment type="caution">
    <text evidence="10">The sequence shown here is derived from an EMBL/GenBank/DDBJ whole genome shotgun (WGS) entry which is preliminary data.</text>
</comment>
<dbReference type="Pfam" id="PF02954">
    <property type="entry name" value="HTH_8"/>
    <property type="match status" value="1"/>
</dbReference>
<protein>
    <submittedName>
        <fullName evidence="10">Two-component response regulator PilR</fullName>
    </submittedName>
</protein>
<feature type="region of interest" description="Disordered" evidence="7">
    <location>
        <begin position="382"/>
        <end position="406"/>
    </location>
</feature>
<evidence type="ECO:0000259" key="9">
    <source>
        <dbReference type="PROSITE" id="PS50110"/>
    </source>
</evidence>
<keyword evidence="4" id="KW-0238">DNA-binding</keyword>
<dbReference type="Gene3D" id="3.40.50.300">
    <property type="entry name" value="P-loop containing nucleotide triphosphate hydrolases"/>
    <property type="match status" value="1"/>
</dbReference>
<reference evidence="10 11" key="1">
    <citation type="submission" date="2013-04" db="EMBL/GenBank/DDBJ databases">
        <title>Oceanococcus atlanticus 22II-S10r2 Genome Sequencing.</title>
        <authorList>
            <person name="Lai Q."/>
            <person name="Li G."/>
            <person name="Shao Z."/>
        </authorList>
    </citation>
    <scope>NUCLEOTIDE SEQUENCE [LARGE SCALE GENOMIC DNA]</scope>
    <source>
        <strain evidence="10 11">22II-S10r2</strain>
    </source>
</reference>
<dbReference type="Gene3D" id="3.40.50.2300">
    <property type="match status" value="1"/>
</dbReference>
<evidence type="ECO:0000259" key="8">
    <source>
        <dbReference type="PROSITE" id="PS50045"/>
    </source>
</evidence>
<dbReference type="PROSITE" id="PS00688">
    <property type="entry name" value="SIGMA54_INTERACT_3"/>
    <property type="match status" value="1"/>
</dbReference>
<dbReference type="EMBL" id="AQQV01000001">
    <property type="protein sequence ID" value="ORE89213.1"/>
    <property type="molecule type" value="Genomic_DNA"/>
</dbReference>
<name>A0A1Y1SHR2_9GAMM</name>
<dbReference type="Proteomes" id="UP000192342">
    <property type="component" value="Unassembled WGS sequence"/>
</dbReference>
<dbReference type="STRING" id="1317117.ATO7_05020"/>
<feature type="domain" description="Sigma-54 factor interaction" evidence="8">
    <location>
        <begin position="138"/>
        <end position="367"/>
    </location>
</feature>
<dbReference type="PRINTS" id="PR01590">
    <property type="entry name" value="HTHFIS"/>
</dbReference>
<dbReference type="InterPro" id="IPR001789">
    <property type="entry name" value="Sig_transdc_resp-reg_receiver"/>
</dbReference>
<evidence type="ECO:0000313" key="10">
    <source>
        <dbReference type="EMBL" id="ORE89213.1"/>
    </source>
</evidence>
<dbReference type="SUPFAM" id="SSF52540">
    <property type="entry name" value="P-loop containing nucleoside triphosphate hydrolases"/>
    <property type="match status" value="1"/>
</dbReference>
<dbReference type="Pfam" id="PF00158">
    <property type="entry name" value="Sigma54_activat"/>
    <property type="match status" value="1"/>
</dbReference>
<feature type="modified residue" description="4-aspartylphosphate" evidence="6">
    <location>
        <position position="53"/>
    </location>
</feature>
<dbReference type="PROSITE" id="PS00676">
    <property type="entry name" value="SIGMA54_INTERACT_2"/>
    <property type="match status" value="1"/>
</dbReference>
<dbReference type="PANTHER" id="PTHR32071">
    <property type="entry name" value="TRANSCRIPTIONAL REGULATORY PROTEIN"/>
    <property type="match status" value="1"/>
</dbReference>
<dbReference type="GO" id="GO:0000160">
    <property type="term" value="P:phosphorelay signal transduction system"/>
    <property type="evidence" value="ECO:0007669"/>
    <property type="project" value="InterPro"/>
</dbReference>
<dbReference type="InterPro" id="IPR009057">
    <property type="entry name" value="Homeodomain-like_sf"/>
</dbReference>
<dbReference type="SUPFAM" id="SSF46689">
    <property type="entry name" value="Homeodomain-like"/>
    <property type="match status" value="1"/>
</dbReference>
<feature type="domain" description="Response regulatory" evidence="9">
    <location>
        <begin position="4"/>
        <end position="118"/>
    </location>
</feature>
<dbReference type="InterPro" id="IPR011006">
    <property type="entry name" value="CheY-like_superfamily"/>
</dbReference>
<keyword evidence="1" id="KW-0547">Nucleotide-binding</keyword>
<evidence type="ECO:0000256" key="1">
    <source>
        <dbReference type="ARBA" id="ARBA00022741"/>
    </source>
</evidence>
<dbReference type="GO" id="GO:0043565">
    <property type="term" value="F:sequence-specific DNA binding"/>
    <property type="evidence" value="ECO:0007669"/>
    <property type="project" value="InterPro"/>
</dbReference>
<evidence type="ECO:0000256" key="4">
    <source>
        <dbReference type="ARBA" id="ARBA00023125"/>
    </source>
</evidence>
<evidence type="ECO:0000256" key="5">
    <source>
        <dbReference type="ARBA" id="ARBA00023163"/>
    </source>
</evidence>
<evidence type="ECO:0000313" key="11">
    <source>
        <dbReference type="Proteomes" id="UP000192342"/>
    </source>
</evidence>
<dbReference type="PANTHER" id="PTHR32071:SF100">
    <property type="entry name" value="RESPONSE REGULATOR PROTEIN PILR"/>
    <property type="match status" value="1"/>
</dbReference>
<organism evidence="10 11">
    <name type="scientific">Oceanococcus atlanticus</name>
    <dbReference type="NCBI Taxonomy" id="1317117"/>
    <lineage>
        <taxon>Bacteria</taxon>
        <taxon>Pseudomonadati</taxon>
        <taxon>Pseudomonadota</taxon>
        <taxon>Gammaproteobacteria</taxon>
        <taxon>Chromatiales</taxon>
        <taxon>Oceanococcaceae</taxon>
        <taxon>Oceanococcus</taxon>
    </lineage>
</organism>
<keyword evidence="5" id="KW-0804">Transcription</keyword>
<dbReference type="InterPro" id="IPR003593">
    <property type="entry name" value="AAA+_ATPase"/>
</dbReference>
<keyword evidence="2" id="KW-0067">ATP-binding</keyword>
<dbReference type="CDD" id="cd00009">
    <property type="entry name" value="AAA"/>
    <property type="match status" value="1"/>
</dbReference>
<dbReference type="FunFam" id="3.40.50.300:FF:000006">
    <property type="entry name" value="DNA-binding transcriptional regulator NtrC"/>
    <property type="match status" value="1"/>
</dbReference>
<dbReference type="SMART" id="SM00382">
    <property type="entry name" value="AAA"/>
    <property type="match status" value="1"/>
</dbReference>
<evidence type="ECO:0000256" key="3">
    <source>
        <dbReference type="ARBA" id="ARBA00023015"/>
    </source>
</evidence>
<keyword evidence="3" id="KW-0805">Transcription regulation</keyword>
<dbReference type="PROSITE" id="PS50110">
    <property type="entry name" value="RESPONSE_REGULATORY"/>
    <property type="match status" value="1"/>
</dbReference>
<dbReference type="Pfam" id="PF00072">
    <property type="entry name" value="Response_reg"/>
    <property type="match status" value="1"/>
</dbReference>
<dbReference type="Gene3D" id="1.10.8.60">
    <property type="match status" value="1"/>
</dbReference>
<dbReference type="SUPFAM" id="SSF52172">
    <property type="entry name" value="CheY-like"/>
    <property type="match status" value="1"/>
</dbReference>